<sequence length="69" mass="7960">MPSKVCVHYRNNIMSNIELLHVYVLRNQFQLIKIGIASNVAKRIKNIQANSGVPTRHKLRKPRINTLPL</sequence>
<evidence type="ECO:0000313" key="3">
    <source>
        <dbReference type="Proteomes" id="UP000076962"/>
    </source>
</evidence>
<evidence type="ECO:0000313" key="2">
    <source>
        <dbReference type="EMBL" id="OAD18939.1"/>
    </source>
</evidence>
<feature type="domain" description="Bacteriophage T5 Orf172 DNA-binding" evidence="1">
    <location>
        <begin position="21"/>
        <end position="58"/>
    </location>
</feature>
<accession>A0A176RT87</accession>
<dbReference type="EMBL" id="LUTY01003018">
    <property type="protein sequence ID" value="OAD18939.1"/>
    <property type="molecule type" value="Genomic_DNA"/>
</dbReference>
<dbReference type="InterPro" id="IPR018306">
    <property type="entry name" value="Phage_T5_Orf172_DNA-bd"/>
</dbReference>
<dbReference type="Pfam" id="PF10544">
    <property type="entry name" value="T5orf172"/>
    <property type="match status" value="1"/>
</dbReference>
<organism evidence="2 3">
    <name type="scientific">Candidatus Thiomargarita nelsonii</name>
    <dbReference type="NCBI Taxonomy" id="1003181"/>
    <lineage>
        <taxon>Bacteria</taxon>
        <taxon>Pseudomonadati</taxon>
        <taxon>Pseudomonadota</taxon>
        <taxon>Gammaproteobacteria</taxon>
        <taxon>Thiotrichales</taxon>
        <taxon>Thiotrichaceae</taxon>
        <taxon>Thiomargarita</taxon>
    </lineage>
</organism>
<name>A0A176RT87_9GAMM</name>
<proteinExistence type="predicted"/>
<reference evidence="2 3" key="1">
    <citation type="submission" date="2016-05" db="EMBL/GenBank/DDBJ databases">
        <title>Single-cell genome of chain-forming Candidatus Thiomargarita nelsonii and comparison to other large sulfur-oxidizing bacteria.</title>
        <authorList>
            <person name="Winkel M."/>
            <person name="Salman V."/>
            <person name="Woyke T."/>
            <person name="Schulz-Vogt H."/>
            <person name="Richter M."/>
            <person name="Flood B."/>
            <person name="Bailey J."/>
            <person name="Amann R."/>
            <person name="Mussmann M."/>
        </authorList>
    </citation>
    <scope>NUCLEOTIDE SEQUENCE [LARGE SCALE GENOMIC DNA]</scope>
    <source>
        <strain evidence="2 3">THI036</strain>
    </source>
</reference>
<protein>
    <recommendedName>
        <fullName evidence="1">Bacteriophage T5 Orf172 DNA-binding domain-containing protein</fullName>
    </recommendedName>
</protein>
<comment type="caution">
    <text evidence="2">The sequence shown here is derived from an EMBL/GenBank/DDBJ whole genome shotgun (WGS) entry which is preliminary data.</text>
</comment>
<dbReference type="AlphaFoldDB" id="A0A176RT87"/>
<gene>
    <name evidence="2" type="ORF">THIOM_005453</name>
</gene>
<evidence type="ECO:0000259" key="1">
    <source>
        <dbReference type="Pfam" id="PF10544"/>
    </source>
</evidence>
<keyword evidence="3" id="KW-1185">Reference proteome</keyword>
<dbReference type="Proteomes" id="UP000076962">
    <property type="component" value="Unassembled WGS sequence"/>
</dbReference>